<protein>
    <submittedName>
        <fullName evidence="1">Uncharacterized protein</fullName>
    </submittedName>
</protein>
<name>A0ABV5XG54_9NOCA</name>
<dbReference type="EMBL" id="JBHMAS010000048">
    <property type="protein sequence ID" value="MFB9781454.1"/>
    <property type="molecule type" value="Genomic_DNA"/>
</dbReference>
<dbReference type="Proteomes" id="UP001589587">
    <property type="component" value="Unassembled WGS sequence"/>
</dbReference>
<evidence type="ECO:0000313" key="2">
    <source>
        <dbReference type="Proteomes" id="UP001589587"/>
    </source>
</evidence>
<comment type="caution">
    <text evidence="1">The sequence shown here is derived from an EMBL/GenBank/DDBJ whole genome shotgun (WGS) entry which is preliminary data.</text>
</comment>
<organism evidence="1 2">
    <name type="scientific">Rhodococcus baikonurensis</name>
    <dbReference type="NCBI Taxonomy" id="172041"/>
    <lineage>
        <taxon>Bacteria</taxon>
        <taxon>Bacillati</taxon>
        <taxon>Actinomycetota</taxon>
        <taxon>Actinomycetes</taxon>
        <taxon>Mycobacteriales</taxon>
        <taxon>Nocardiaceae</taxon>
        <taxon>Rhodococcus</taxon>
        <taxon>Rhodococcus erythropolis group</taxon>
    </lineage>
</organism>
<accession>A0ABV5XG54</accession>
<reference evidence="1 2" key="1">
    <citation type="submission" date="2024-09" db="EMBL/GenBank/DDBJ databases">
        <authorList>
            <person name="Sun Q."/>
            <person name="Mori K."/>
        </authorList>
    </citation>
    <scope>NUCLEOTIDE SEQUENCE [LARGE SCALE GENOMIC DNA]</scope>
    <source>
        <strain evidence="1 2">JCM 11411</strain>
    </source>
</reference>
<sequence length="171" mass="19042">MTDTTAICAKIIRRYATLREEYLHGKSDADFNSSSTTDQERWLMCEISGLRKAADLLSADASEVPMGLPSRYWDAWPDMVEEIRSSPVENEARSQSVTSTAVAPGVDMNQREMFSQCVPSCDACGTDAPHREVPSDGWTQSHGEKYCPSCSFVRQQSWGTSTHHRVNEAES</sequence>
<evidence type="ECO:0000313" key="1">
    <source>
        <dbReference type="EMBL" id="MFB9781454.1"/>
    </source>
</evidence>
<keyword evidence="2" id="KW-1185">Reference proteome</keyword>
<dbReference type="RefSeq" id="WP_047269945.1">
    <property type="nucleotide sequence ID" value="NZ_JBHMAS010000048.1"/>
</dbReference>
<proteinExistence type="predicted"/>
<gene>
    <name evidence="1" type="ORF">ACFFQ6_17330</name>
</gene>